<evidence type="ECO:0000313" key="2">
    <source>
        <dbReference type="Proteomes" id="UP000074072"/>
    </source>
</evidence>
<reference evidence="1 2" key="1">
    <citation type="journal article" date="2016" name="Front. Microbiol.">
        <title>Genomic Resource of Rice Seed Associated Bacteria.</title>
        <authorList>
            <person name="Midha S."/>
            <person name="Bansal K."/>
            <person name="Sharma S."/>
            <person name="Kumar N."/>
            <person name="Patil P.P."/>
            <person name="Chaudhry V."/>
            <person name="Patil P.B."/>
        </authorList>
    </citation>
    <scope>NUCLEOTIDE SEQUENCE [LARGE SCALE GENOMIC DNA]</scope>
    <source>
        <strain evidence="1 2">SB4</strain>
    </source>
</reference>
<organism evidence="1 2">
    <name type="scientific">Sphingomonas sanguinis</name>
    <dbReference type="NCBI Taxonomy" id="33051"/>
    <lineage>
        <taxon>Bacteria</taxon>
        <taxon>Pseudomonadati</taxon>
        <taxon>Pseudomonadota</taxon>
        <taxon>Alphaproteobacteria</taxon>
        <taxon>Sphingomonadales</taxon>
        <taxon>Sphingomonadaceae</taxon>
        <taxon>Sphingomonas</taxon>
    </lineage>
</organism>
<accession>A0A147ILU6</accession>
<sequence>MRQGDGRAHCLAGKIDPRGGKEAAYEGDMFARSAPIAQLSDINLARFFGPLAPTDAVELFASL</sequence>
<dbReference type="PATRIC" id="fig|33051.4.peg.705"/>
<dbReference type="AlphaFoldDB" id="A0A147ILU6"/>
<evidence type="ECO:0000313" key="1">
    <source>
        <dbReference type="EMBL" id="KTT96143.1"/>
    </source>
</evidence>
<protein>
    <submittedName>
        <fullName evidence="1">Uncharacterized protein</fullName>
    </submittedName>
</protein>
<name>A0A147ILU6_9SPHN</name>
<gene>
    <name evidence="1" type="ORF">SB4_16365</name>
</gene>
<proteinExistence type="predicted"/>
<dbReference type="EMBL" id="LDTE01000117">
    <property type="protein sequence ID" value="KTT96143.1"/>
    <property type="molecule type" value="Genomic_DNA"/>
</dbReference>
<dbReference type="Proteomes" id="UP000074072">
    <property type="component" value="Unassembled WGS sequence"/>
</dbReference>
<comment type="caution">
    <text evidence="1">The sequence shown here is derived from an EMBL/GenBank/DDBJ whole genome shotgun (WGS) entry which is preliminary data.</text>
</comment>